<sequence>MKKLIVVDACMHEGSRTRKIMEPVVAELSKRYSVEKIVLEADSYPVVGKKILEERSSGYVPPGIVETARKIAMADRLVIAAPFWDMSYPSALKVFFENMSLFNITFANTGKEFTGLCRCEKVLYITTRGMNIKTGEALEQATPYIRALSHLWGLGELTVLAEENMDYSTPEEIEAKIRDGIEKGIQIAHNF</sequence>
<dbReference type="AlphaFoldDB" id="A0A9D9DJU2"/>
<feature type="domain" description="Flavodoxin-like fold" evidence="1">
    <location>
        <begin position="2"/>
        <end position="176"/>
    </location>
</feature>
<evidence type="ECO:0000313" key="2">
    <source>
        <dbReference type="EMBL" id="MBO8428516.1"/>
    </source>
</evidence>
<protein>
    <submittedName>
        <fullName evidence="2">NAD(P)H-dependent oxidoreductase</fullName>
    </submittedName>
</protein>
<evidence type="ECO:0000259" key="1">
    <source>
        <dbReference type="Pfam" id="PF02525"/>
    </source>
</evidence>
<dbReference type="InterPro" id="IPR029039">
    <property type="entry name" value="Flavoprotein-like_sf"/>
</dbReference>
<dbReference type="PANTHER" id="PTHR43741">
    <property type="entry name" value="FMN-DEPENDENT NADH-AZOREDUCTASE 1"/>
    <property type="match status" value="1"/>
</dbReference>
<proteinExistence type="predicted"/>
<dbReference type="InterPro" id="IPR003680">
    <property type="entry name" value="Flavodoxin_fold"/>
</dbReference>
<name>A0A9D9DJU2_9BACT</name>
<dbReference type="EMBL" id="JADINB010000024">
    <property type="protein sequence ID" value="MBO8428516.1"/>
    <property type="molecule type" value="Genomic_DNA"/>
</dbReference>
<dbReference type="Gene3D" id="3.40.50.360">
    <property type="match status" value="1"/>
</dbReference>
<dbReference type="PANTHER" id="PTHR43741:SF4">
    <property type="entry name" value="FMN-DEPENDENT NADH:QUINONE OXIDOREDUCTASE"/>
    <property type="match status" value="1"/>
</dbReference>
<reference evidence="2" key="1">
    <citation type="submission" date="2020-10" db="EMBL/GenBank/DDBJ databases">
        <authorList>
            <person name="Gilroy R."/>
        </authorList>
    </citation>
    <scope>NUCLEOTIDE SEQUENCE</scope>
    <source>
        <strain evidence="2">15467</strain>
    </source>
</reference>
<dbReference type="Proteomes" id="UP000823635">
    <property type="component" value="Unassembled WGS sequence"/>
</dbReference>
<dbReference type="InterPro" id="IPR050104">
    <property type="entry name" value="FMN-dep_NADH:Q_OxRdtase_AzoR1"/>
</dbReference>
<comment type="caution">
    <text evidence="2">The sequence shown here is derived from an EMBL/GenBank/DDBJ whole genome shotgun (WGS) entry which is preliminary data.</text>
</comment>
<gene>
    <name evidence="2" type="ORF">IAC68_01090</name>
</gene>
<dbReference type="Pfam" id="PF02525">
    <property type="entry name" value="Flavodoxin_2"/>
    <property type="match status" value="1"/>
</dbReference>
<accession>A0A9D9DJU2</accession>
<evidence type="ECO:0000313" key="3">
    <source>
        <dbReference type="Proteomes" id="UP000823635"/>
    </source>
</evidence>
<reference evidence="2" key="2">
    <citation type="journal article" date="2021" name="PeerJ">
        <title>Extensive microbial diversity within the chicken gut microbiome revealed by metagenomics and culture.</title>
        <authorList>
            <person name="Gilroy R."/>
            <person name="Ravi A."/>
            <person name="Getino M."/>
            <person name="Pursley I."/>
            <person name="Horton D.L."/>
            <person name="Alikhan N.F."/>
            <person name="Baker D."/>
            <person name="Gharbi K."/>
            <person name="Hall N."/>
            <person name="Watson M."/>
            <person name="Adriaenssens E.M."/>
            <person name="Foster-Nyarko E."/>
            <person name="Jarju S."/>
            <person name="Secka A."/>
            <person name="Antonio M."/>
            <person name="Oren A."/>
            <person name="Chaudhuri R.R."/>
            <person name="La Ragione R."/>
            <person name="Hildebrand F."/>
            <person name="Pallen M.J."/>
        </authorList>
    </citation>
    <scope>NUCLEOTIDE SEQUENCE</scope>
    <source>
        <strain evidence="2">15467</strain>
    </source>
</reference>
<dbReference type="SUPFAM" id="SSF52218">
    <property type="entry name" value="Flavoproteins"/>
    <property type="match status" value="1"/>
</dbReference>
<organism evidence="2 3">
    <name type="scientific">Candidatus Egerieousia excrementavium</name>
    <dbReference type="NCBI Taxonomy" id="2840778"/>
    <lineage>
        <taxon>Bacteria</taxon>
        <taxon>Pseudomonadati</taxon>
        <taxon>Bacteroidota</taxon>
        <taxon>Bacteroidia</taxon>
        <taxon>Bacteroidales</taxon>
        <taxon>Candidatus Egerieousia</taxon>
    </lineage>
</organism>